<dbReference type="CDD" id="cd06071">
    <property type="entry name" value="Beach"/>
    <property type="match status" value="1"/>
</dbReference>
<feature type="domain" description="BEACH" evidence="6">
    <location>
        <begin position="2005"/>
        <end position="2300"/>
    </location>
</feature>
<dbReference type="Gene3D" id="2.130.10.10">
    <property type="entry name" value="YVTN repeat-like/Quinoprotein amine dehydrogenase"/>
    <property type="match status" value="1"/>
</dbReference>
<dbReference type="InterPro" id="IPR036322">
    <property type="entry name" value="WD40_repeat_dom_sf"/>
</dbReference>
<dbReference type="Gene3D" id="2.60.120.200">
    <property type="match status" value="1"/>
</dbReference>
<evidence type="ECO:0008006" key="10">
    <source>
        <dbReference type="Google" id="ProtNLM"/>
    </source>
</evidence>
<feature type="repeat" description="WD" evidence="3">
    <location>
        <begin position="2432"/>
        <end position="2473"/>
    </location>
</feature>
<evidence type="ECO:0000313" key="9">
    <source>
        <dbReference type="Proteomes" id="UP001166286"/>
    </source>
</evidence>
<keyword evidence="9" id="KW-1185">Reference proteome</keyword>
<protein>
    <recommendedName>
        <fullName evidence="10">Beach-domain-containing protein</fullName>
    </recommendedName>
</protein>
<evidence type="ECO:0000259" key="6">
    <source>
        <dbReference type="PROSITE" id="PS50197"/>
    </source>
</evidence>
<dbReference type="InterPro" id="IPR036372">
    <property type="entry name" value="BEACH_dom_sf"/>
</dbReference>
<dbReference type="InterPro" id="IPR013320">
    <property type="entry name" value="ConA-like_dom_sf"/>
</dbReference>
<dbReference type="InterPro" id="IPR001680">
    <property type="entry name" value="WD40_rpt"/>
</dbReference>
<dbReference type="Pfam" id="PF23295">
    <property type="entry name" value="Arm_4"/>
    <property type="match status" value="1"/>
</dbReference>
<keyword evidence="2" id="KW-0677">Repeat</keyword>
<dbReference type="PANTHER" id="PTHR46108:SF4">
    <property type="entry name" value="BLUE CHEESE"/>
    <property type="match status" value="1"/>
</dbReference>
<dbReference type="SUPFAM" id="SSF48371">
    <property type="entry name" value="ARM repeat"/>
    <property type="match status" value="1"/>
</dbReference>
<dbReference type="InterPro" id="IPR016024">
    <property type="entry name" value="ARM-type_fold"/>
</dbReference>
<evidence type="ECO:0000259" key="7">
    <source>
        <dbReference type="PROSITE" id="PS51783"/>
    </source>
</evidence>
<feature type="region of interest" description="Disordered" evidence="4">
    <location>
        <begin position="201"/>
        <end position="229"/>
    </location>
</feature>
<reference evidence="8" key="1">
    <citation type="submission" date="2023-03" db="EMBL/GenBank/DDBJ databases">
        <title>Complete genome of Cladonia borealis.</title>
        <authorList>
            <person name="Park H."/>
        </authorList>
    </citation>
    <scope>NUCLEOTIDE SEQUENCE</scope>
    <source>
        <strain evidence="8">ANT050790</strain>
    </source>
</reference>
<evidence type="ECO:0000256" key="2">
    <source>
        <dbReference type="ARBA" id="ARBA00022737"/>
    </source>
</evidence>
<feature type="compositionally biased region" description="Basic residues" evidence="4">
    <location>
        <begin position="1739"/>
        <end position="1753"/>
    </location>
</feature>
<dbReference type="PROSITE" id="PS51783">
    <property type="entry name" value="PH_BEACH"/>
    <property type="match status" value="1"/>
</dbReference>
<evidence type="ECO:0000256" key="4">
    <source>
        <dbReference type="SAM" id="MobiDB-lite"/>
    </source>
</evidence>
<keyword evidence="5" id="KW-0472">Membrane</keyword>
<feature type="compositionally biased region" description="Polar residues" evidence="4">
    <location>
        <begin position="1770"/>
        <end position="1797"/>
    </location>
</feature>
<accession>A0AA39R1D1</accession>
<dbReference type="InterPro" id="IPR023362">
    <property type="entry name" value="PH-BEACH_dom"/>
</dbReference>
<dbReference type="SMART" id="SM01026">
    <property type="entry name" value="Beach"/>
    <property type="match status" value="1"/>
</dbReference>
<dbReference type="Gene3D" id="2.30.29.30">
    <property type="entry name" value="Pleckstrin-homology domain (PH domain)/Phosphotyrosine-binding domain (PTB)"/>
    <property type="match status" value="1"/>
</dbReference>
<dbReference type="InterPro" id="IPR011993">
    <property type="entry name" value="PH-like_dom_sf"/>
</dbReference>
<dbReference type="InterPro" id="IPR000409">
    <property type="entry name" value="BEACH_dom"/>
</dbReference>
<feature type="transmembrane region" description="Helical" evidence="5">
    <location>
        <begin position="1030"/>
        <end position="1051"/>
    </location>
</feature>
<dbReference type="InterPro" id="IPR019775">
    <property type="entry name" value="WD40_repeat_CS"/>
</dbReference>
<dbReference type="SUPFAM" id="SSF49899">
    <property type="entry name" value="Concanavalin A-like lectins/glucanases"/>
    <property type="match status" value="1"/>
</dbReference>
<evidence type="ECO:0000313" key="8">
    <source>
        <dbReference type="EMBL" id="KAK0513063.1"/>
    </source>
</evidence>
<dbReference type="Pfam" id="PF13385">
    <property type="entry name" value="Laminin_G_3"/>
    <property type="match status" value="1"/>
</dbReference>
<evidence type="ECO:0000256" key="1">
    <source>
        <dbReference type="ARBA" id="ARBA00022574"/>
    </source>
</evidence>
<dbReference type="EMBL" id="JAFEKC020000008">
    <property type="protein sequence ID" value="KAK0513063.1"/>
    <property type="molecule type" value="Genomic_DNA"/>
</dbReference>
<dbReference type="CDD" id="cd01201">
    <property type="entry name" value="PH_BEACH"/>
    <property type="match status" value="1"/>
</dbReference>
<dbReference type="PROSITE" id="PS00678">
    <property type="entry name" value="WD_REPEATS_1"/>
    <property type="match status" value="1"/>
</dbReference>
<dbReference type="InterPro" id="IPR015943">
    <property type="entry name" value="WD40/YVTN_repeat-like_dom_sf"/>
</dbReference>
<dbReference type="Pfam" id="PF14844">
    <property type="entry name" value="PH_BEACH"/>
    <property type="match status" value="1"/>
</dbReference>
<evidence type="ECO:0000256" key="5">
    <source>
        <dbReference type="SAM" id="Phobius"/>
    </source>
</evidence>
<dbReference type="Proteomes" id="UP001166286">
    <property type="component" value="Unassembled WGS sequence"/>
</dbReference>
<feature type="compositionally biased region" description="Low complexity" evidence="4">
    <location>
        <begin position="201"/>
        <end position="220"/>
    </location>
</feature>
<dbReference type="Pfam" id="PF00400">
    <property type="entry name" value="WD40"/>
    <property type="match status" value="1"/>
</dbReference>
<dbReference type="Gene3D" id="1.10.1540.10">
    <property type="entry name" value="BEACH domain"/>
    <property type="match status" value="1"/>
</dbReference>
<dbReference type="InterPro" id="IPR051944">
    <property type="entry name" value="BEACH_domain_protein"/>
</dbReference>
<dbReference type="SUPFAM" id="SSF81837">
    <property type="entry name" value="BEACH domain"/>
    <property type="match status" value="1"/>
</dbReference>
<dbReference type="PROSITE" id="PS50197">
    <property type="entry name" value="BEACH"/>
    <property type="match status" value="1"/>
</dbReference>
<evidence type="ECO:0000256" key="3">
    <source>
        <dbReference type="PROSITE-ProRule" id="PRU00221"/>
    </source>
</evidence>
<gene>
    <name evidence="8" type="ORF">JMJ35_004049</name>
</gene>
<feature type="transmembrane region" description="Helical" evidence="5">
    <location>
        <begin position="1071"/>
        <end position="1088"/>
    </location>
</feature>
<feature type="region of interest" description="Disordered" evidence="4">
    <location>
        <begin position="1731"/>
        <end position="1826"/>
    </location>
</feature>
<feature type="region of interest" description="Disordered" evidence="4">
    <location>
        <begin position="959"/>
        <end position="978"/>
    </location>
</feature>
<sequence>MTNTAPRRRASALNDTGPAAAELQSQIQILGKDSLGAEQEQRIESLHKKLEAGHRIRQSLLESKGAVPVKDTFRHLNGFHSLITNLDCLAQEYANSESIADEELAIVKSLLHAIFDVLTAALQSHKGNQKYFRQRVDGGGWLALQKCLNMMLEGKFNDEARLGTLTDKIFGCLLACALEDEAMTDFFSHLRRHSAAIRSRAINSSKSSRAHSRSSSMTQSELGSDHLQVQDPGSIHDFLKRELSNLAILYNPAAILVMFGLWKSALEKPLQGDDSSRNVDVSLGTPSVMNYIAGLSTQNLAALHGTGLLRAVLESLLKMSADDPYFSELNGLAMALLQLGVANVDDACFLYRHAHSSALIGELLLISLKSSRSPSYVHFDLSLNGFASIELPGIGRAFPPTSSSSGYTLSLWFQMVQFDKNSHTTIFGAFDASQTCFVLVYLEKDTHNLILQTSVTSSRPSVRFKSASFKENRWYHVVIAHRRPKTTSSSRASLFIDGEFVEQVKSQYPATPPLANGSSEGSESSSSRKSSAIQAFLGTPQDLASQLGKGLVSTQWRLASANLFADVLSDDLIAVYYELGPRYTGNYQDCLGSFQTYRASAVLNLRNESLHPGKEEKSDILSAIRLKAGALLPESKMLLNISAAVVLDDNDENNIDETHLLKFISKTAGKNLRNVTRGGRNALAINGAIPSINEALLHSSGFAVLTGDPTVIVPQALDDAAWRIGGCAAVGLALFEVSRTSDEVLRALDILFESIQENWRNSEAMERENGFGVLSTLLNTKMASSTIDNPQTPNPPMPPSSDQLLPSELSLNILTKILKFVGYRVEKPEESVIINPLAYRILLVDNESWRNAEPPVQKLYYEQFVSFALRSKFHQFNAKRLARMRIIKKWLDALKGGTFTAQTFGYFLEAFKTILTGALTADSMRSLALYITYAIHKQKTTPFTPVRGKSIKLNTDLPARRKTLGSPSPRPSVQRDDTDPKLTQLQVALRVLEMYADLLCCKDDSSNIRKFARTVTNKWLLHLLADDEPAVVVLAAKILARLLVTSGASYVQKFVEKTGGVIVMQHRLRRWWSIPTIWPICFAIFFGLDVGTIDFARSFDLFGLLETFASGGKISVVYPAMLPVITTMLEQGLKSVTRDQSDPDSPLAERSNGKGQGLAKMPSTPTHTRLRSMTLNTEPVASSSVRATQNGLVESVSTLRTITRFLADIHTKSQGFRDFAATSNYIQELFRVLFPIVVSANPVSPDMELHSRDSALTFKGNDVIMRPLSANSMKSAPIVRTASVESSQNLEPSRAQPPKRMSSYILVTSDGPQTVPAEAKLRPIISPNRSNHESNLSGSLVEELLELTIVVFSDQLFSRKDFPGLGLFMRVPPGFQEHQAYFETFILRNTLSQLGTTLKLNQKLLWEPRVLTNLARFAAHLGEAIYEGWFINGAEDALEFLANILEYLQLPNISSIKSVRLCSQTISNIRAVLLRVVLLRLSELDETSTPTDTVSFLAKLVYWQSVLLPAEDPQEPFLRLLCYLVYNRLCSPVYEIRVAAANFWRMLLVQQSDEISTILTQASTADCTALTKGFKKVMELDNEAFLDWLDDHRKDLDGVLFTALSRSWEAFVAEENHRTEETAKARINKRREKLRGLVSEYAAKEEILRRHKTGTDHWRSNIYAAEHLKRQRALQDQQDSQVFNVTSWAKMNRELRRPCGVFEEFSAQKWQLDQTEGRNRMRLRLIADKDAHLHDYQPKRRQSQGPAKHRRSIGARAKPPVTDIPPLPNQPSNTASSVEGQNGTLVEPGTSSGSLDQGENEAEAEDDFEMVDDPREEAEEYEDKNRKVMRSLQRGDQVEHVHNVSRIVGLDAIEGLLILGKGNLYLLDNLFQRSDGEVVNVWQAPQEERDPYLQMISGREAGDRGASAVKADYETRSWRWDDVLSISKRRFLFRDVAMEVFFVDGRSYLLTTTTPPLRNQLYQKLLDKASNATDRTSATTGEDSWRIDAVRNPGDEIQTLGSKFTSVFAQNHSMPATRKWVKGEISNFHYLMLVNTMAGRTFNDLTQYPVFPWVLADYTSEELDLANPRSFRDLSKPMGCQNPERQAEFRDRYQTFAEMGDERSPPFHYGTHYSSAMIVTSYLIRVQPFVRSYLLLQGGSFDHPDRLFYSIAGAWTSASCDNMTDVRELIPEFYYLPEFLINQNGYDFGTRQGSGGTIDTVVLPPWAKGDPKIFIAKHREALESEYVSQHLHQWIDLIFGHKQRGEAALEATNVFHHLSYHGAKDLDTIDDPVERLATIGIIHNFGQTPHQVFQRPHPSKEEAKYKVKRIDTGAEGLTRLPFPLLEANDRVSSLQYWLKHDRLLCSGPFRLNIGPAYDKYMEWGFIDGSVRFFAADTKKLIGLFEHVHQGQLSYVIFADSKTLVTAGSDCTVSIWGVISTPTSVDLQPKICLFGHRSTVTILTASRSFSALLSASSDGQVLLWDLNHLELVRQLTSGKAVECARINDVTGMIMLCRGSEVSLWTLNGDLILEQNVYVEGDDTISSCAFYEGSGNEYLERELIFTGHRKGVVNVWNIAIVNGSFVLEHVKRMHHLDHAGYNIGATITCILPMAQKVYTGDDDGRVYEWDCIQRQ</sequence>
<keyword evidence="1 3" id="KW-0853">WD repeat</keyword>
<dbReference type="PANTHER" id="PTHR46108">
    <property type="entry name" value="BLUE CHEESE"/>
    <property type="match status" value="1"/>
</dbReference>
<dbReference type="PROSITE" id="PS50294">
    <property type="entry name" value="WD_REPEATS_REGION"/>
    <property type="match status" value="1"/>
</dbReference>
<dbReference type="FunFam" id="1.10.1540.10:FF:000002">
    <property type="entry name" value="WD repeat and FYVE domain containing 3"/>
    <property type="match status" value="1"/>
</dbReference>
<keyword evidence="5" id="KW-0812">Transmembrane</keyword>
<feature type="region of interest" description="Disordered" evidence="4">
    <location>
        <begin position="1135"/>
        <end position="1168"/>
    </location>
</feature>
<name>A0AA39R1D1_9LECA</name>
<dbReference type="InterPro" id="IPR056252">
    <property type="entry name" value="Alfy-like_Arm-like"/>
</dbReference>
<keyword evidence="5" id="KW-1133">Transmembrane helix</keyword>
<feature type="domain" description="BEACH-type PH" evidence="7">
    <location>
        <begin position="1833"/>
        <end position="1966"/>
    </location>
</feature>
<dbReference type="SUPFAM" id="SSF50978">
    <property type="entry name" value="WD40 repeat-like"/>
    <property type="match status" value="1"/>
</dbReference>
<feature type="compositionally biased region" description="Acidic residues" evidence="4">
    <location>
        <begin position="1798"/>
        <end position="1822"/>
    </location>
</feature>
<organism evidence="8 9">
    <name type="scientific">Cladonia borealis</name>
    <dbReference type="NCBI Taxonomy" id="184061"/>
    <lineage>
        <taxon>Eukaryota</taxon>
        <taxon>Fungi</taxon>
        <taxon>Dikarya</taxon>
        <taxon>Ascomycota</taxon>
        <taxon>Pezizomycotina</taxon>
        <taxon>Lecanoromycetes</taxon>
        <taxon>OSLEUM clade</taxon>
        <taxon>Lecanoromycetidae</taxon>
        <taxon>Lecanorales</taxon>
        <taxon>Lecanorineae</taxon>
        <taxon>Cladoniaceae</taxon>
        <taxon>Cladonia</taxon>
    </lineage>
</organism>
<dbReference type="PROSITE" id="PS50082">
    <property type="entry name" value="WD_REPEATS_2"/>
    <property type="match status" value="1"/>
</dbReference>
<dbReference type="SMART" id="SM00320">
    <property type="entry name" value="WD40"/>
    <property type="match status" value="4"/>
</dbReference>
<comment type="caution">
    <text evidence="8">The sequence shown here is derived from an EMBL/GenBank/DDBJ whole genome shotgun (WGS) entry which is preliminary data.</text>
</comment>
<proteinExistence type="predicted"/>
<dbReference type="SUPFAM" id="SSF50729">
    <property type="entry name" value="PH domain-like"/>
    <property type="match status" value="1"/>
</dbReference>
<dbReference type="Pfam" id="PF02138">
    <property type="entry name" value="Beach"/>
    <property type="match status" value="1"/>
</dbReference>